<reference evidence="2" key="1">
    <citation type="submission" date="2019-09" db="EMBL/GenBank/DDBJ databases">
        <title>Antimicrobial potential of Antarctic Bacteria.</title>
        <authorList>
            <person name="Benaud N."/>
            <person name="Edwards R.J."/>
            <person name="Ferrari B.C."/>
        </authorList>
    </citation>
    <scope>NUCLEOTIDE SEQUENCE [LARGE SCALE GENOMIC DNA]</scope>
    <source>
        <strain evidence="2">SPB151</strain>
    </source>
</reference>
<evidence type="ECO:0000313" key="1">
    <source>
        <dbReference type="EMBL" id="QNE17484.1"/>
    </source>
</evidence>
<dbReference type="Pfam" id="PF19564">
    <property type="entry name" value="DUF6086"/>
    <property type="match status" value="1"/>
</dbReference>
<dbReference type="EMBL" id="CP043661">
    <property type="protein sequence ID" value="QNE17484.1"/>
    <property type="molecule type" value="Genomic_DNA"/>
</dbReference>
<evidence type="ECO:0000313" key="2">
    <source>
        <dbReference type="Proteomes" id="UP000515563"/>
    </source>
</evidence>
<dbReference type="AlphaFoldDB" id="A0A7G6WU19"/>
<sequence>MSWLFESRGDVVWDVATQVARLFVAEATAVAEWIEVPAGLDIRGDDTCQIDIEQFQKFTESIASRYLSSSHPGLRMLIFGVVLPSLVILERSGIQIAFDSSAGGQLIAQAREHARSMGR</sequence>
<reference evidence="1 2" key="2">
    <citation type="journal article" date="2020" name="Microbiol. Resour. Announc.">
        <title>Antarctic desert soil bacteria exhibit high novel natural product potential, evaluated through long-read genome sequencing and comparative genomics.</title>
        <authorList>
            <person name="Benaud N."/>
            <person name="Edwards R.J."/>
            <person name="Amos T.G."/>
            <person name="D'Agostino P.M."/>
            <person name="Gutierrez-Chavez C."/>
            <person name="Montgomery K."/>
            <person name="Nicetic I."/>
            <person name="Ferrari B.C."/>
        </authorList>
    </citation>
    <scope>NUCLEOTIDE SEQUENCE [LARGE SCALE GENOMIC DNA]</scope>
    <source>
        <strain evidence="1 2">SPB151</strain>
    </source>
</reference>
<gene>
    <name evidence="1" type="ORF">F1D05_05630</name>
</gene>
<dbReference type="KEGG" id="kqi:F1D05_05630"/>
<protein>
    <submittedName>
        <fullName evidence="1">Uncharacterized protein</fullName>
    </submittedName>
</protein>
<proteinExistence type="predicted"/>
<dbReference type="RefSeq" id="WP_185446311.1">
    <property type="nucleotide sequence ID" value="NZ_CP043661.1"/>
</dbReference>
<dbReference type="Proteomes" id="UP000515563">
    <property type="component" value="Chromosome"/>
</dbReference>
<accession>A0A7G6WU19</accession>
<organism evidence="1 2">
    <name type="scientific">Kribbella qitaiheensis</name>
    <dbReference type="NCBI Taxonomy" id="1544730"/>
    <lineage>
        <taxon>Bacteria</taxon>
        <taxon>Bacillati</taxon>
        <taxon>Actinomycetota</taxon>
        <taxon>Actinomycetes</taxon>
        <taxon>Propionibacteriales</taxon>
        <taxon>Kribbellaceae</taxon>
        <taxon>Kribbella</taxon>
    </lineage>
</organism>
<dbReference type="InterPro" id="IPR045732">
    <property type="entry name" value="DUF6086"/>
</dbReference>
<keyword evidence="2" id="KW-1185">Reference proteome</keyword>
<name>A0A7G6WU19_9ACTN</name>